<feature type="transmembrane region" description="Helical" evidence="1">
    <location>
        <begin position="185"/>
        <end position="205"/>
    </location>
</feature>
<proteinExistence type="predicted"/>
<evidence type="ECO:0000313" key="2">
    <source>
        <dbReference type="EMBL" id="KAK3041221.1"/>
    </source>
</evidence>
<accession>A0AA89BRE5</accession>
<dbReference type="AlphaFoldDB" id="A0AA89BRE5"/>
<dbReference type="Proteomes" id="UP001188597">
    <property type="component" value="Unassembled WGS sequence"/>
</dbReference>
<keyword evidence="1" id="KW-0812">Transmembrane</keyword>
<keyword evidence="1" id="KW-0472">Membrane</keyword>
<organism evidence="2 3">
    <name type="scientific">Escallonia herrerae</name>
    <dbReference type="NCBI Taxonomy" id="1293975"/>
    <lineage>
        <taxon>Eukaryota</taxon>
        <taxon>Viridiplantae</taxon>
        <taxon>Streptophyta</taxon>
        <taxon>Embryophyta</taxon>
        <taxon>Tracheophyta</taxon>
        <taxon>Spermatophyta</taxon>
        <taxon>Magnoliopsida</taxon>
        <taxon>eudicotyledons</taxon>
        <taxon>Gunneridae</taxon>
        <taxon>Pentapetalae</taxon>
        <taxon>asterids</taxon>
        <taxon>campanulids</taxon>
        <taxon>Escalloniales</taxon>
        <taxon>Escalloniaceae</taxon>
        <taxon>Escallonia</taxon>
    </lineage>
</organism>
<evidence type="ECO:0000256" key="1">
    <source>
        <dbReference type="SAM" id="Phobius"/>
    </source>
</evidence>
<keyword evidence="3" id="KW-1185">Reference proteome</keyword>
<reference evidence="2" key="1">
    <citation type="submission" date="2022-12" db="EMBL/GenBank/DDBJ databases">
        <title>Draft genome assemblies for two species of Escallonia (Escalloniales).</title>
        <authorList>
            <person name="Chanderbali A."/>
            <person name="Dervinis C."/>
            <person name="Anghel I."/>
            <person name="Soltis D."/>
            <person name="Soltis P."/>
            <person name="Zapata F."/>
        </authorList>
    </citation>
    <scope>NUCLEOTIDE SEQUENCE</scope>
    <source>
        <strain evidence="2">UCBG64.0493</strain>
        <tissue evidence="2">Leaf</tissue>
    </source>
</reference>
<protein>
    <submittedName>
        <fullName evidence="2">Uncharacterized protein</fullName>
    </submittedName>
</protein>
<gene>
    <name evidence="2" type="ORF">RJ639_028481</name>
</gene>
<name>A0AA89BRE5_9ASTE</name>
<dbReference type="EMBL" id="JAVXUP010000039">
    <property type="protein sequence ID" value="KAK3041221.1"/>
    <property type="molecule type" value="Genomic_DNA"/>
</dbReference>
<evidence type="ECO:0000313" key="3">
    <source>
        <dbReference type="Proteomes" id="UP001188597"/>
    </source>
</evidence>
<comment type="caution">
    <text evidence="2">The sequence shown here is derived from an EMBL/GenBank/DDBJ whole genome shotgun (WGS) entry which is preliminary data.</text>
</comment>
<keyword evidence="1" id="KW-1133">Transmembrane helix</keyword>
<sequence>MDVDLITVAAADRFFSAMHGRPLLVCGAHGDHEAVSSCTQQPYSLKTWPFTGAPCSVPAFPSDDLSFIGSTCLFKGKVVAAVGLETMVGLHARVAVEDQAVGHDGGNGVGVVAEEGGKAKALVAVVVGVRKEQSVVCSNSFSITRMSSMKSRRQSNCQLSVSHPSGISRISGRPCNMRSQFNDAISWYSLVPLLLNFMVPLVLFADLNSGVH</sequence>